<accession>B0T081</accession>
<dbReference type="eggNOG" id="ENOG503360K">
    <property type="taxonomic scope" value="Bacteria"/>
</dbReference>
<gene>
    <name evidence="1" type="ordered locus">Caul_4451</name>
</gene>
<name>B0T081_CAUSK</name>
<dbReference type="EMBL" id="CP000927">
    <property type="protein sequence ID" value="ABZ73571.1"/>
    <property type="molecule type" value="Genomic_DNA"/>
</dbReference>
<evidence type="ECO:0000313" key="1">
    <source>
        <dbReference type="EMBL" id="ABZ73571.1"/>
    </source>
</evidence>
<dbReference type="OrthoDB" id="826539at2"/>
<dbReference type="KEGG" id="cak:Caul_4451"/>
<dbReference type="InterPro" id="IPR024997">
    <property type="entry name" value="DUF3892"/>
</dbReference>
<dbReference type="HOGENOM" id="CLU_159803_0_0_5"/>
<sequence length="103" mass="11575">MTKRAEITWIAQNGRHSTYERITHVGGASPKPWALTIKEAIKLLDGGKWRFFVVRDEVEVKIEALTSRTGARYLKTANDRNEPHELLTLPANPEFEAETAASA</sequence>
<dbReference type="Pfam" id="PF13031">
    <property type="entry name" value="DUF3892"/>
    <property type="match status" value="1"/>
</dbReference>
<proteinExistence type="predicted"/>
<organism evidence="1">
    <name type="scientific">Caulobacter sp. (strain K31)</name>
    <dbReference type="NCBI Taxonomy" id="366602"/>
    <lineage>
        <taxon>Bacteria</taxon>
        <taxon>Pseudomonadati</taxon>
        <taxon>Pseudomonadota</taxon>
        <taxon>Alphaproteobacteria</taxon>
        <taxon>Caulobacterales</taxon>
        <taxon>Caulobacteraceae</taxon>
        <taxon>Caulobacter</taxon>
    </lineage>
</organism>
<dbReference type="STRING" id="366602.Caul_4451"/>
<reference evidence="1" key="1">
    <citation type="submission" date="2008-01" db="EMBL/GenBank/DDBJ databases">
        <title>Complete sequence of chromosome of Caulobacter sp. K31.</title>
        <authorList>
            <consortium name="US DOE Joint Genome Institute"/>
            <person name="Copeland A."/>
            <person name="Lucas S."/>
            <person name="Lapidus A."/>
            <person name="Barry K."/>
            <person name="Glavina del Rio T."/>
            <person name="Dalin E."/>
            <person name="Tice H."/>
            <person name="Pitluck S."/>
            <person name="Bruce D."/>
            <person name="Goodwin L."/>
            <person name="Thompson L.S."/>
            <person name="Brettin T."/>
            <person name="Detter J.C."/>
            <person name="Han C."/>
            <person name="Schmutz J."/>
            <person name="Larimer F."/>
            <person name="Land M."/>
            <person name="Hauser L."/>
            <person name="Kyrpides N."/>
            <person name="Kim E."/>
            <person name="Stephens C."/>
            <person name="Richardson P."/>
        </authorList>
    </citation>
    <scope>NUCLEOTIDE SEQUENCE [LARGE SCALE GENOMIC DNA]</scope>
    <source>
        <strain evidence="1">K31</strain>
    </source>
</reference>
<protein>
    <recommendedName>
        <fullName evidence="2">DUF3892 domain-containing protein</fullName>
    </recommendedName>
</protein>
<evidence type="ECO:0008006" key="2">
    <source>
        <dbReference type="Google" id="ProtNLM"/>
    </source>
</evidence>
<dbReference type="AlphaFoldDB" id="B0T081"/>